<dbReference type="GO" id="GO:0005886">
    <property type="term" value="C:plasma membrane"/>
    <property type="evidence" value="ECO:0007669"/>
    <property type="project" value="TreeGrafter"/>
</dbReference>
<dbReference type="Gene3D" id="3.30.70.1440">
    <property type="entry name" value="Multidrug efflux transporter AcrB pore domain"/>
    <property type="match status" value="1"/>
</dbReference>
<dbReference type="PANTHER" id="PTHR32063">
    <property type="match status" value="1"/>
</dbReference>
<feature type="transmembrane region" description="Helical" evidence="1">
    <location>
        <begin position="335"/>
        <end position="354"/>
    </location>
</feature>
<dbReference type="SUPFAM" id="SSF82866">
    <property type="entry name" value="Multidrug efflux transporter AcrB transmembrane domain"/>
    <property type="match status" value="2"/>
</dbReference>
<dbReference type="Gene3D" id="3.30.70.1320">
    <property type="entry name" value="Multidrug efflux transporter AcrB pore domain like"/>
    <property type="match status" value="1"/>
</dbReference>
<organism evidence="2 3">
    <name type="scientific">Natronospirillum operosum</name>
    <dbReference type="NCBI Taxonomy" id="2759953"/>
    <lineage>
        <taxon>Bacteria</taxon>
        <taxon>Pseudomonadati</taxon>
        <taxon>Pseudomonadota</taxon>
        <taxon>Gammaproteobacteria</taxon>
        <taxon>Oceanospirillales</taxon>
        <taxon>Natronospirillaceae</taxon>
        <taxon>Natronospirillum</taxon>
    </lineage>
</organism>
<evidence type="ECO:0000256" key="1">
    <source>
        <dbReference type="SAM" id="Phobius"/>
    </source>
</evidence>
<evidence type="ECO:0000313" key="3">
    <source>
        <dbReference type="Proteomes" id="UP000297475"/>
    </source>
</evidence>
<feature type="transmembrane region" description="Helical" evidence="1">
    <location>
        <begin position="386"/>
        <end position="410"/>
    </location>
</feature>
<keyword evidence="1" id="KW-0812">Transmembrane</keyword>
<feature type="transmembrane region" description="Helical" evidence="1">
    <location>
        <begin position="882"/>
        <end position="900"/>
    </location>
</feature>
<dbReference type="Gene3D" id="3.30.70.1430">
    <property type="entry name" value="Multidrug efflux transporter AcrB pore domain"/>
    <property type="match status" value="2"/>
</dbReference>
<feature type="transmembrane region" description="Helical" evidence="1">
    <location>
        <begin position="957"/>
        <end position="978"/>
    </location>
</feature>
<dbReference type="RefSeq" id="WP_135483147.1">
    <property type="nucleotide sequence ID" value="NZ_SRMF01000003.1"/>
</dbReference>
<gene>
    <name evidence="2" type="ORF">E4656_10340</name>
</gene>
<dbReference type="InterPro" id="IPR027463">
    <property type="entry name" value="AcrB_DN_DC_subdom"/>
</dbReference>
<reference evidence="2 3" key="1">
    <citation type="submission" date="2019-04" db="EMBL/GenBank/DDBJ databases">
        <title>Natronospirillum operosus gen. nov., sp. nov., a haloalkaliphilic satellite isolated from decaying biomass of laboratory culture of cyanobacterium Geitlerinema sp. and proposal of Natronospirillaceae fam. nov. and Saccharospirillaceae fam. nov.</title>
        <authorList>
            <person name="Kevbrin V."/>
            <person name="Boltyanskaya Y."/>
            <person name="Koziaeva V."/>
            <person name="Grouzdev D.S."/>
            <person name="Park M."/>
            <person name="Cho J."/>
        </authorList>
    </citation>
    <scope>NUCLEOTIDE SEQUENCE [LARGE SCALE GENOMIC DNA]</scope>
    <source>
        <strain evidence="2 3">G-116</strain>
    </source>
</reference>
<name>A0A4Z0WFU9_9GAMM</name>
<proteinExistence type="predicted"/>
<protein>
    <submittedName>
        <fullName evidence="2">Efflux RND transporter permease subunit</fullName>
    </submittedName>
</protein>
<sequence>MFKVTQWAIDKPLYVWLLVVSSLIGGLIGFNSVGRLEDPSFTIKQAIITTAYPGATAAEVATEVSEPLESAIQRIGEVDWISSRNQPGLSIISVELDMAVRPADVPQLWTELRNNVADAAKNLPPGVQEPFVNDSFGDVYGLYYAVRAQGFSDAEQHDIANYLRRELLTVNGVADVEVMGLPEEAIYVYPSPQQTSNLAVPPNAILGAIANSDTLSDSGQAINQGMRTQLESPSQEDSVRAVEGLTIGFNGQLLNLLDFASVERTRNDQPQQIIRLNGTDAFTIGIAGLSDRNIVDVGRAVERHLEAIDHLLPVGVTLEPIYEQHHVVNETNVSFLQSLALSVTIVIAVLALFMGWRAATVVGVSLGLNVIATFFFMWIWEIEIERISLGALIIAMGMLVDNAIVIAESMQVDMRRGLSARDAARRAGRRLQLPLLGATVIGIMAFSGIGLSQDSTGEFMFSLFAVIAISLVLSWIFAVTVAPLLASKLFKRGAIDGSDDPYDRWIFRVYGKFLGGALKLRWLVIVTLVGVTAACYFAFSLVSQQFFPNSNTPIFYANVKFQQGTAITETSDQVRVLEEWLLEQDEVARVTTTVGQGASRFLLTYQPEQQDPSYAQLIVETESLNAIPRLMQALNDVAAEALPQARMRTQRIVFGPPAGADVEARISGKNADVLRQIGDEIGAVMASRPDILQAVRTDWHERELTVVPNYAQERAQAAGISREDTAQALKMATDGIRAGEVREGDRLIPIIVRAPEDSRAQPGHLMDQRVYSEAANDYLALSQVLDGFTLNPRDSLIHHRDRQPTLSVQANAVSGVTAADAFSQVRRQIEAVELPPGYSMDWGGEYEAQQMANEALAVRLPISIVAMVLISILLFGSLRQPLVIWLLVPMAVNGAALGLLGTGLPFTFTALLGLLSLSGMLIKNGIVLVEEIDLKRAAGDTITPAIIHASISRVRPVLLAATTTALGMIPLLWDPFFASMSVTIMAGLMFASILTLVAAPVFYYTLFPGERRREREAAAMEA</sequence>
<dbReference type="EMBL" id="SRMF01000003">
    <property type="protein sequence ID" value="TGG93438.1"/>
    <property type="molecule type" value="Genomic_DNA"/>
</dbReference>
<keyword evidence="3" id="KW-1185">Reference proteome</keyword>
<dbReference type="PANTHER" id="PTHR32063:SF18">
    <property type="entry name" value="CATION EFFLUX SYSTEM PROTEIN"/>
    <property type="match status" value="1"/>
</dbReference>
<keyword evidence="1" id="KW-0472">Membrane</keyword>
<evidence type="ECO:0000313" key="2">
    <source>
        <dbReference type="EMBL" id="TGG93438.1"/>
    </source>
</evidence>
<feature type="transmembrane region" description="Helical" evidence="1">
    <location>
        <begin position="856"/>
        <end position="875"/>
    </location>
</feature>
<feature type="transmembrane region" description="Helical" evidence="1">
    <location>
        <begin position="431"/>
        <end position="451"/>
    </location>
</feature>
<dbReference type="Pfam" id="PF00873">
    <property type="entry name" value="ACR_tran"/>
    <property type="match status" value="1"/>
</dbReference>
<dbReference type="AlphaFoldDB" id="A0A4Z0WFU9"/>
<accession>A0A4Z0WFU9</accession>
<dbReference type="Gene3D" id="3.30.2090.10">
    <property type="entry name" value="Multidrug efflux transporter AcrB TolC docking domain, DN and DC subdomains"/>
    <property type="match status" value="2"/>
</dbReference>
<dbReference type="SUPFAM" id="SSF82693">
    <property type="entry name" value="Multidrug efflux transporter AcrB pore domain, PN1, PN2, PC1 and PC2 subdomains"/>
    <property type="match status" value="2"/>
</dbReference>
<feature type="transmembrane region" description="Helical" evidence="1">
    <location>
        <begin position="522"/>
        <end position="542"/>
    </location>
</feature>
<comment type="caution">
    <text evidence="2">The sequence shown here is derived from an EMBL/GenBank/DDBJ whole genome shotgun (WGS) entry which is preliminary data.</text>
</comment>
<dbReference type="Gene3D" id="1.20.1640.10">
    <property type="entry name" value="Multidrug efflux transporter AcrB transmembrane domain"/>
    <property type="match status" value="2"/>
</dbReference>
<feature type="transmembrane region" description="Helical" evidence="1">
    <location>
        <begin position="906"/>
        <end position="926"/>
    </location>
</feature>
<dbReference type="GO" id="GO:0042910">
    <property type="term" value="F:xenobiotic transmembrane transporter activity"/>
    <property type="evidence" value="ECO:0007669"/>
    <property type="project" value="TreeGrafter"/>
</dbReference>
<dbReference type="Proteomes" id="UP000297475">
    <property type="component" value="Unassembled WGS sequence"/>
</dbReference>
<dbReference type="OrthoDB" id="9757940at2"/>
<dbReference type="SUPFAM" id="SSF82714">
    <property type="entry name" value="Multidrug efflux transporter AcrB TolC docking domain, DN and DC subdomains"/>
    <property type="match status" value="1"/>
</dbReference>
<dbReference type="PRINTS" id="PR00702">
    <property type="entry name" value="ACRIFLAVINRP"/>
</dbReference>
<dbReference type="InterPro" id="IPR001036">
    <property type="entry name" value="Acrflvin-R"/>
</dbReference>
<feature type="transmembrane region" description="Helical" evidence="1">
    <location>
        <begin position="12"/>
        <end position="30"/>
    </location>
</feature>
<feature type="transmembrane region" description="Helical" evidence="1">
    <location>
        <begin position="463"/>
        <end position="486"/>
    </location>
</feature>
<feature type="transmembrane region" description="Helical" evidence="1">
    <location>
        <begin position="984"/>
        <end position="1006"/>
    </location>
</feature>
<keyword evidence="1" id="KW-1133">Transmembrane helix</keyword>
<feature type="transmembrane region" description="Helical" evidence="1">
    <location>
        <begin position="361"/>
        <end position="380"/>
    </location>
</feature>